<sequence length="1014" mass="110458">MRKKSYLIVPLAIILSLLLTGITYADVTSNYQNPLMRGADPTIARAADGFYYSCFSVGDGIHLQKHETILGVTTAKSKLVWPQPASYGYVWGPYIYRLDGKWYIYFTSASADSYGYGHPNSYVLENSSPDPFEGTWIEKGKLNTQSNGLACGVVTLNGTRYFSYTKYFYSGDTFDECPTLVAMSNPWTLTGTEGTVAYPVNTWEKNGGSIDEGCAVVERNGKIYFGYSASSFMNDNYCVGISSALSNSNLLDSNSWIKNPQPAMVKSPENSAFGPGSPLFVKSEDGTEDWLIYHAGPVGGQTGSNRWVRAQRITWNDDDSINLGIPSNPGTVLSRPSGEEKSEVYEAEYATLSGASKVILTDSPNCSGSGYTQYNNSSNDYVEFTVNTESAGSYSLYFRYNNNTAGAIPMKLDVNQISRDISFPSNAGTTSNYDLAGVSNIQLNAGNNKIRLSVNGKSGLSLDALIIKRSIMYEAENAVLTGGAAVAADHTGYSGTGFVAGLQNIGASAQFTVNVPYAGNYSMGLRYCNGNDTDKTLSVYVNGSKVKQIQLLNYKNWDKWAERYDNITLKAGNNTITYKYDNEDSGNVNLDSITVTEAATWHYEAENAGLSGNAKLATNHIGYTGTGFIDGLWVSGSTVDFSVHVETAASYDVKLRYANGNSDSKTLSLYLNGSKLKQISLPPTGNWDTWSEKLETINLNKGTNIITYKYDTGDTANINIDSIHLNKRTPWKYQAENSTLIGGAQTATDHLWYDGTGFTAGYWQQGASTQFNVTAPNTASYTSTLRYSGYWPAKGNLSISLYVNGTKIKQLILPQTTSWDAWAESTETINLKAGSNIVEYKYDAGDTGDMNIDCITIDKYSGGNTSLSNTEIASGKVYKITAKHSGKSLDVSNYSSAEGALVNQWSYVGGNNQKWEITDTGTGYYTIKSAHSGRVLEVVGGSAANDANICQSAYITGKTSQQWSLEKIGEYYKITNRNSGKVLDVSNISTEDGARIHQWDYVGGDNQLWKIDIP</sequence>
<evidence type="ECO:0000256" key="1">
    <source>
        <dbReference type="ARBA" id="ARBA00009865"/>
    </source>
</evidence>
<dbReference type="Proteomes" id="UP000515703">
    <property type="component" value="Chromosome"/>
</dbReference>
<evidence type="ECO:0000256" key="4">
    <source>
        <dbReference type="ARBA" id="ARBA00023295"/>
    </source>
</evidence>
<gene>
    <name evidence="6" type="ORF">bsdcttw_35040</name>
</gene>
<dbReference type="InterPro" id="IPR005084">
    <property type="entry name" value="CBM6"/>
</dbReference>
<dbReference type="CDD" id="cd00161">
    <property type="entry name" value="beta-trefoil_Ricin-like"/>
    <property type="match status" value="1"/>
</dbReference>
<evidence type="ECO:0000256" key="2">
    <source>
        <dbReference type="ARBA" id="ARBA00022729"/>
    </source>
</evidence>
<dbReference type="PANTHER" id="PTHR43817:SF1">
    <property type="entry name" value="HYDROLASE, FAMILY 43, PUTATIVE (AFU_ORTHOLOGUE AFUA_3G01660)-RELATED"/>
    <property type="match status" value="1"/>
</dbReference>
<keyword evidence="4" id="KW-0326">Glycosidase</keyword>
<feature type="domain" description="CBM6" evidence="5">
    <location>
        <begin position="471"/>
        <end position="596"/>
    </location>
</feature>
<protein>
    <recommendedName>
        <fullName evidence="5">CBM6 domain-containing protein</fullName>
    </recommendedName>
</protein>
<dbReference type="KEGG" id="acht:bsdcttw_35040"/>
<dbReference type="GO" id="GO:0004553">
    <property type="term" value="F:hydrolase activity, hydrolyzing O-glycosyl compounds"/>
    <property type="evidence" value="ECO:0007669"/>
    <property type="project" value="InterPro"/>
</dbReference>
<dbReference type="SUPFAM" id="SSF75005">
    <property type="entry name" value="Arabinanase/levansucrase/invertase"/>
    <property type="match status" value="1"/>
</dbReference>
<keyword evidence="2" id="KW-0732">Signal</keyword>
<evidence type="ECO:0000256" key="3">
    <source>
        <dbReference type="ARBA" id="ARBA00022801"/>
    </source>
</evidence>
<dbReference type="InterPro" id="IPR006584">
    <property type="entry name" value="Cellulose-bd_IV"/>
</dbReference>
<dbReference type="PROSITE" id="PS51175">
    <property type="entry name" value="CBM6"/>
    <property type="match status" value="4"/>
</dbReference>
<feature type="domain" description="CBM6" evidence="5">
    <location>
        <begin position="343"/>
        <end position="468"/>
    </location>
</feature>
<dbReference type="GO" id="GO:0005975">
    <property type="term" value="P:carbohydrate metabolic process"/>
    <property type="evidence" value="ECO:0007669"/>
    <property type="project" value="InterPro"/>
</dbReference>
<dbReference type="Pfam" id="PF04616">
    <property type="entry name" value="Glyco_hydro_43"/>
    <property type="match status" value="1"/>
</dbReference>
<reference evidence="6 7" key="1">
    <citation type="submission" date="2020-08" db="EMBL/GenBank/DDBJ databases">
        <title>Draft genome sequencing of an Anaerocolumna strain isolated from anoxic soil subjected to BSD treatment.</title>
        <authorList>
            <person name="Uek A."/>
            <person name="Tonouchi A."/>
        </authorList>
    </citation>
    <scope>NUCLEOTIDE SEQUENCE [LARGE SCALE GENOMIC DNA]</scope>
    <source>
        <strain evidence="6 7">CTTW</strain>
    </source>
</reference>
<dbReference type="SUPFAM" id="SSF49785">
    <property type="entry name" value="Galactose-binding domain-like"/>
    <property type="match status" value="4"/>
</dbReference>
<dbReference type="Pfam" id="PF16990">
    <property type="entry name" value="CBM_35"/>
    <property type="match status" value="1"/>
</dbReference>
<dbReference type="Gene3D" id="2.60.120.260">
    <property type="entry name" value="Galactose-binding domain-like"/>
    <property type="match status" value="4"/>
</dbReference>
<dbReference type="Gene3D" id="2.115.10.20">
    <property type="entry name" value="Glycosyl hydrolase domain, family 43"/>
    <property type="match status" value="1"/>
</dbReference>
<dbReference type="SMART" id="SM00606">
    <property type="entry name" value="CBD_IV"/>
    <property type="match status" value="2"/>
</dbReference>
<dbReference type="EMBL" id="AP023368">
    <property type="protein sequence ID" value="BCK00464.1"/>
    <property type="molecule type" value="Genomic_DNA"/>
</dbReference>
<feature type="domain" description="CBM6" evidence="5">
    <location>
        <begin position="601"/>
        <end position="726"/>
    </location>
</feature>
<dbReference type="PROSITE" id="PS50231">
    <property type="entry name" value="RICIN_B_LECTIN"/>
    <property type="match status" value="1"/>
</dbReference>
<dbReference type="Pfam" id="PF14200">
    <property type="entry name" value="RicinB_lectin_2"/>
    <property type="match status" value="2"/>
</dbReference>
<dbReference type="Pfam" id="PF03422">
    <property type="entry name" value="CBM_6"/>
    <property type="match status" value="3"/>
</dbReference>
<organism evidence="6 7">
    <name type="scientific">Anaerocolumna chitinilytica</name>
    <dbReference type="NCBI Taxonomy" id="1727145"/>
    <lineage>
        <taxon>Bacteria</taxon>
        <taxon>Bacillati</taxon>
        <taxon>Bacillota</taxon>
        <taxon>Clostridia</taxon>
        <taxon>Lachnospirales</taxon>
        <taxon>Lachnospiraceae</taxon>
        <taxon>Anaerocolumna</taxon>
    </lineage>
</organism>
<accession>A0A7I8DPW7</accession>
<dbReference type="InterPro" id="IPR035992">
    <property type="entry name" value="Ricin_B-like_lectins"/>
</dbReference>
<dbReference type="AlphaFoldDB" id="A0A7I8DPW7"/>
<name>A0A7I8DPW7_9FIRM</name>
<keyword evidence="7" id="KW-1185">Reference proteome</keyword>
<dbReference type="PANTHER" id="PTHR43817">
    <property type="entry name" value="GLYCOSYL HYDROLASE"/>
    <property type="match status" value="1"/>
</dbReference>
<evidence type="ECO:0000313" key="6">
    <source>
        <dbReference type="EMBL" id="BCK00464.1"/>
    </source>
</evidence>
<evidence type="ECO:0000259" key="5">
    <source>
        <dbReference type="PROSITE" id="PS51175"/>
    </source>
</evidence>
<dbReference type="InterPro" id="IPR023296">
    <property type="entry name" value="Glyco_hydro_beta-prop_sf"/>
</dbReference>
<dbReference type="GO" id="GO:0030246">
    <property type="term" value="F:carbohydrate binding"/>
    <property type="evidence" value="ECO:0007669"/>
    <property type="project" value="InterPro"/>
</dbReference>
<dbReference type="CDD" id="cd04083">
    <property type="entry name" value="CBM35_Lmo2446-like"/>
    <property type="match status" value="3"/>
</dbReference>
<dbReference type="Gene3D" id="2.80.10.50">
    <property type="match status" value="3"/>
</dbReference>
<evidence type="ECO:0000313" key="7">
    <source>
        <dbReference type="Proteomes" id="UP000515703"/>
    </source>
</evidence>
<dbReference type="RefSeq" id="WP_185256130.1">
    <property type="nucleotide sequence ID" value="NZ_AP023368.1"/>
</dbReference>
<feature type="domain" description="CBM6" evidence="5">
    <location>
        <begin position="731"/>
        <end position="858"/>
    </location>
</feature>
<reference evidence="6 7" key="2">
    <citation type="submission" date="2020-08" db="EMBL/GenBank/DDBJ databases">
        <authorList>
            <person name="Ueki A."/>
            <person name="Tonouchi A."/>
        </authorList>
    </citation>
    <scope>NUCLEOTIDE SEQUENCE [LARGE SCALE GENOMIC DNA]</scope>
    <source>
        <strain evidence="6 7">CTTW</strain>
    </source>
</reference>
<dbReference type="InterPro" id="IPR008979">
    <property type="entry name" value="Galactose-bd-like_sf"/>
</dbReference>
<keyword evidence="3" id="KW-0378">Hydrolase</keyword>
<dbReference type="SUPFAM" id="SSF50370">
    <property type="entry name" value="Ricin B-like lectins"/>
    <property type="match status" value="1"/>
</dbReference>
<dbReference type="InterPro" id="IPR006710">
    <property type="entry name" value="Glyco_hydro_43"/>
</dbReference>
<dbReference type="InterPro" id="IPR000772">
    <property type="entry name" value="Ricin_B_lectin"/>
</dbReference>
<comment type="similarity">
    <text evidence="1">Belongs to the glycosyl hydrolase 43 family.</text>
</comment>
<dbReference type="SMART" id="SM00458">
    <property type="entry name" value="RICIN"/>
    <property type="match status" value="1"/>
</dbReference>
<proteinExistence type="inferred from homology"/>